<proteinExistence type="predicted"/>
<evidence type="ECO:0000313" key="4">
    <source>
        <dbReference type="Proteomes" id="UP001054252"/>
    </source>
</evidence>
<feature type="region of interest" description="Disordered" evidence="1">
    <location>
        <begin position="42"/>
        <end position="65"/>
    </location>
</feature>
<keyword evidence="2" id="KW-1133">Transmembrane helix</keyword>
<name>A0AAV5KY59_9ROSI</name>
<gene>
    <name evidence="3" type="ORF">SLEP1_g38691</name>
</gene>
<feature type="compositionally biased region" description="Basic and acidic residues" evidence="1">
    <location>
        <begin position="42"/>
        <end position="51"/>
    </location>
</feature>
<evidence type="ECO:0000313" key="3">
    <source>
        <dbReference type="EMBL" id="GKV29795.1"/>
    </source>
</evidence>
<keyword evidence="4" id="KW-1185">Reference proteome</keyword>
<evidence type="ECO:0008006" key="5">
    <source>
        <dbReference type="Google" id="ProtNLM"/>
    </source>
</evidence>
<dbReference type="AlphaFoldDB" id="A0AAV5KY59"/>
<organism evidence="3 4">
    <name type="scientific">Rubroshorea leprosula</name>
    <dbReference type="NCBI Taxonomy" id="152421"/>
    <lineage>
        <taxon>Eukaryota</taxon>
        <taxon>Viridiplantae</taxon>
        <taxon>Streptophyta</taxon>
        <taxon>Embryophyta</taxon>
        <taxon>Tracheophyta</taxon>
        <taxon>Spermatophyta</taxon>
        <taxon>Magnoliopsida</taxon>
        <taxon>eudicotyledons</taxon>
        <taxon>Gunneridae</taxon>
        <taxon>Pentapetalae</taxon>
        <taxon>rosids</taxon>
        <taxon>malvids</taxon>
        <taxon>Malvales</taxon>
        <taxon>Dipterocarpaceae</taxon>
        <taxon>Rubroshorea</taxon>
    </lineage>
</organism>
<dbReference type="EMBL" id="BPVZ01000084">
    <property type="protein sequence ID" value="GKV29795.1"/>
    <property type="molecule type" value="Genomic_DNA"/>
</dbReference>
<reference evidence="3 4" key="1">
    <citation type="journal article" date="2021" name="Commun. Biol.">
        <title>The genome of Shorea leprosula (Dipterocarpaceae) highlights the ecological relevance of drought in aseasonal tropical rainforests.</title>
        <authorList>
            <person name="Ng K.K.S."/>
            <person name="Kobayashi M.J."/>
            <person name="Fawcett J.A."/>
            <person name="Hatakeyama M."/>
            <person name="Paape T."/>
            <person name="Ng C.H."/>
            <person name="Ang C.C."/>
            <person name="Tnah L.H."/>
            <person name="Lee C.T."/>
            <person name="Nishiyama T."/>
            <person name="Sese J."/>
            <person name="O'Brien M.J."/>
            <person name="Copetti D."/>
            <person name="Mohd Noor M.I."/>
            <person name="Ong R.C."/>
            <person name="Putra M."/>
            <person name="Sireger I.Z."/>
            <person name="Indrioko S."/>
            <person name="Kosugi Y."/>
            <person name="Izuno A."/>
            <person name="Isagi Y."/>
            <person name="Lee S.L."/>
            <person name="Shimizu K.K."/>
        </authorList>
    </citation>
    <scope>NUCLEOTIDE SEQUENCE [LARGE SCALE GENOMIC DNA]</scope>
    <source>
        <strain evidence="3">214</strain>
    </source>
</reference>
<protein>
    <recommendedName>
        <fullName evidence="5">Transmembrane protein</fullName>
    </recommendedName>
</protein>
<dbReference type="Proteomes" id="UP001054252">
    <property type="component" value="Unassembled WGS sequence"/>
</dbReference>
<feature type="transmembrane region" description="Helical" evidence="2">
    <location>
        <begin position="13"/>
        <end position="33"/>
    </location>
</feature>
<evidence type="ECO:0000256" key="2">
    <source>
        <dbReference type="SAM" id="Phobius"/>
    </source>
</evidence>
<keyword evidence="2" id="KW-0472">Membrane</keyword>
<comment type="caution">
    <text evidence="3">The sequence shown here is derived from an EMBL/GenBank/DDBJ whole genome shotgun (WGS) entry which is preliminary data.</text>
</comment>
<keyword evidence="2" id="KW-0812">Transmembrane</keyword>
<evidence type="ECO:0000256" key="1">
    <source>
        <dbReference type="SAM" id="MobiDB-lite"/>
    </source>
</evidence>
<sequence length="65" mass="7268">MNGEEAGPPGPKVLRLLLFVGSGFLFTVAINRWREMERRSIQKQEQHEKVTVSESSANAVTKAIK</sequence>
<accession>A0AAV5KY59</accession>